<sequence>LNLIRNAKKAEAPKRIVINKKILETPSIKRKGPESAYATMIDPNIPRLKTAFAERRNFLGTNCGIIGVSAGIKN</sequence>
<organism evidence="1 2">
    <name type="scientific">Candidatus Woesebacteria bacterium GW2011_GWB1_38_5b</name>
    <dbReference type="NCBI Taxonomy" id="1618569"/>
    <lineage>
        <taxon>Bacteria</taxon>
        <taxon>Candidatus Woeseibacteriota</taxon>
    </lineage>
</organism>
<accession>A0A0G0K4R2</accession>
<evidence type="ECO:0000313" key="2">
    <source>
        <dbReference type="Proteomes" id="UP000034181"/>
    </source>
</evidence>
<feature type="non-terminal residue" evidence="1">
    <location>
        <position position="1"/>
    </location>
</feature>
<protein>
    <submittedName>
        <fullName evidence="1">Uncharacterized protein</fullName>
    </submittedName>
</protein>
<proteinExistence type="predicted"/>
<reference evidence="1 2" key="1">
    <citation type="journal article" date="2015" name="Nature">
        <title>rRNA introns, odd ribosomes, and small enigmatic genomes across a large radiation of phyla.</title>
        <authorList>
            <person name="Brown C.T."/>
            <person name="Hug L.A."/>
            <person name="Thomas B.C."/>
            <person name="Sharon I."/>
            <person name="Castelle C.J."/>
            <person name="Singh A."/>
            <person name="Wilkins M.J."/>
            <person name="Williams K.H."/>
            <person name="Banfield J.F."/>
        </authorList>
    </citation>
    <scope>NUCLEOTIDE SEQUENCE [LARGE SCALE GENOMIC DNA]</scope>
</reference>
<dbReference type="Proteomes" id="UP000034181">
    <property type="component" value="Unassembled WGS sequence"/>
</dbReference>
<dbReference type="EMBL" id="LBUZ01000028">
    <property type="protein sequence ID" value="KKQ74698.1"/>
    <property type="molecule type" value="Genomic_DNA"/>
</dbReference>
<evidence type="ECO:0000313" key="1">
    <source>
        <dbReference type="EMBL" id="KKQ74698.1"/>
    </source>
</evidence>
<gene>
    <name evidence="1" type="ORF">US96_C0028G0022</name>
</gene>
<comment type="caution">
    <text evidence="1">The sequence shown here is derived from an EMBL/GenBank/DDBJ whole genome shotgun (WGS) entry which is preliminary data.</text>
</comment>
<dbReference type="AlphaFoldDB" id="A0A0G0K4R2"/>
<name>A0A0G0K4R2_9BACT</name>